<evidence type="ECO:0000313" key="10">
    <source>
        <dbReference type="Proteomes" id="UP000594263"/>
    </source>
</evidence>
<dbReference type="GO" id="GO:0006865">
    <property type="term" value="P:amino acid transport"/>
    <property type="evidence" value="ECO:0007669"/>
    <property type="project" value="UniProtKB-KW"/>
</dbReference>
<evidence type="ECO:0000256" key="5">
    <source>
        <dbReference type="ARBA" id="ARBA00022970"/>
    </source>
</evidence>
<accession>A0A7N0UFW9</accession>
<evidence type="ECO:0000313" key="9">
    <source>
        <dbReference type="EnsemblPlants" id="Kaladp0063s0026.1.v1.1.CDS.1"/>
    </source>
</evidence>
<reference evidence="9" key="1">
    <citation type="submission" date="2021-01" db="UniProtKB">
        <authorList>
            <consortium name="EnsemblPlants"/>
        </authorList>
    </citation>
    <scope>IDENTIFICATION</scope>
</reference>
<dbReference type="OMA" id="KTICTEP"/>
<dbReference type="PANTHER" id="PTHR33228">
    <property type="entry name" value="PROTEIN GLUTAMINE DUMPER 4-RELATED"/>
    <property type="match status" value="1"/>
</dbReference>
<dbReference type="AlphaFoldDB" id="A0A7N0UFW9"/>
<protein>
    <submittedName>
        <fullName evidence="9">Uncharacterized protein</fullName>
    </submittedName>
</protein>
<keyword evidence="10" id="KW-1185">Reference proteome</keyword>
<dbReference type="Gramene" id="Kaladp0063s0026.1.v1.1">
    <property type="protein sequence ID" value="Kaladp0063s0026.1.v1.1.CDS.1"/>
    <property type="gene ID" value="Kaladp0063s0026.v1.1"/>
</dbReference>
<name>A0A7N0UFW9_KALFE</name>
<keyword evidence="3" id="KW-0813">Transport</keyword>
<evidence type="ECO:0000256" key="6">
    <source>
        <dbReference type="ARBA" id="ARBA00022989"/>
    </source>
</evidence>
<comment type="subcellular location">
    <subcellularLocation>
        <location evidence="1">Membrane</location>
        <topology evidence="1">Single-pass membrane protein</topology>
    </subcellularLocation>
</comment>
<evidence type="ECO:0000256" key="8">
    <source>
        <dbReference type="SAM" id="Phobius"/>
    </source>
</evidence>
<comment type="similarity">
    <text evidence="2">Belongs to the GLUTAMINE DUMPER 1 (TC 9.B.60) family.</text>
</comment>
<evidence type="ECO:0000256" key="3">
    <source>
        <dbReference type="ARBA" id="ARBA00022448"/>
    </source>
</evidence>
<dbReference type="GO" id="GO:0080143">
    <property type="term" value="P:regulation of amino acid export"/>
    <property type="evidence" value="ECO:0007669"/>
    <property type="project" value="InterPro"/>
</dbReference>
<evidence type="ECO:0000256" key="2">
    <source>
        <dbReference type="ARBA" id="ARBA00009977"/>
    </source>
</evidence>
<proteinExistence type="inferred from homology"/>
<keyword evidence="5" id="KW-0029">Amino-acid transport</keyword>
<keyword evidence="4 8" id="KW-0812">Transmembrane</keyword>
<evidence type="ECO:0000256" key="1">
    <source>
        <dbReference type="ARBA" id="ARBA00004167"/>
    </source>
</evidence>
<keyword evidence="7 8" id="KW-0472">Membrane</keyword>
<dbReference type="InterPro" id="IPR040359">
    <property type="entry name" value="GDU"/>
</dbReference>
<dbReference type="GO" id="GO:0016020">
    <property type="term" value="C:membrane"/>
    <property type="evidence" value="ECO:0007669"/>
    <property type="project" value="UniProtKB-SubCell"/>
</dbReference>
<dbReference type="Proteomes" id="UP000594263">
    <property type="component" value="Unplaced"/>
</dbReference>
<dbReference type="EnsemblPlants" id="Kaladp0063s0026.1.v1.1">
    <property type="protein sequence ID" value="Kaladp0063s0026.1.v1.1.CDS.1"/>
    <property type="gene ID" value="Kaladp0063s0026.v1.1"/>
</dbReference>
<feature type="transmembrane region" description="Helical" evidence="8">
    <location>
        <begin position="20"/>
        <end position="45"/>
    </location>
</feature>
<organism evidence="9 10">
    <name type="scientific">Kalanchoe fedtschenkoi</name>
    <name type="common">Lavender scallops</name>
    <name type="synonym">South American air plant</name>
    <dbReference type="NCBI Taxonomy" id="63787"/>
    <lineage>
        <taxon>Eukaryota</taxon>
        <taxon>Viridiplantae</taxon>
        <taxon>Streptophyta</taxon>
        <taxon>Embryophyta</taxon>
        <taxon>Tracheophyta</taxon>
        <taxon>Spermatophyta</taxon>
        <taxon>Magnoliopsida</taxon>
        <taxon>eudicotyledons</taxon>
        <taxon>Gunneridae</taxon>
        <taxon>Pentapetalae</taxon>
        <taxon>Saxifragales</taxon>
        <taxon>Crassulaceae</taxon>
        <taxon>Kalanchoe</taxon>
    </lineage>
</organism>
<evidence type="ECO:0000256" key="7">
    <source>
        <dbReference type="ARBA" id="ARBA00023136"/>
    </source>
</evidence>
<sequence length="101" mass="10996">MGNFTMHSHSGFLHWNSPTPFLFAGLAIILGVMAVALFVLACLQLRVDSSQDSRKDEALEVNIAGAEDPIERHIVVIMPGDDKPRYLAKPCAATILCSCIK</sequence>
<dbReference type="PANTHER" id="PTHR33228:SF76">
    <property type="entry name" value="PROTEIN GLUTAMINE DUMPER 7"/>
    <property type="match status" value="1"/>
</dbReference>
<keyword evidence="6 8" id="KW-1133">Transmembrane helix</keyword>
<evidence type="ECO:0000256" key="4">
    <source>
        <dbReference type="ARBA" id="ARBA00022692"/>
    </source>
</evidence>